<dbReference type="STRING" id="706587.Desti_4158"/>
<dbReference type="Pfam" id="PF10679">
    <property type="entry name" value="DUF2491"/>
    <property type="match status" value="1"/>
</dbReference>
<organism evidence="1 2">
    <name type="scientific">Desulfomonile tiedjei (strain ATCC 49306 / DSM 6799 / DCB-1)</name>
    <dbReference type="NCBI Taxonomy" id="706587"/>
    <lineage>
        <taxon>Bacteria</taxon>
        <taxon>Pseudomonadati</taxon>
        <taxon>Thermodesulfobacteriota</taxon>
        <taxon>Desulfomonilia</taxon>
        <taxon>Desulfomonilales</taxon>
        <taxon>Desulfomonilaceae</taxon>
        <taxon>Desulfomonile</taxon>
    </lineage>
</organism>
<dbReference type="eggNOG" id="ENOG502ZAIQ">
    <property type="taxonomic scope" value="Bacteria"/>
</dbReference>
<dbReference type="HOGENOM" id="CLU_1150424_0_0_7"/>
<reference evidence="2" key="1">
    <citation type="submission" date="2012-06" db="EMBL/GenBank/DDBJ databases">
        <title>Complete sequence of chromosome of Desulfomonile tiedjei DSM 6799.</title>
        <authorList>
            <person name="Lucas S."/>
            <person name="Copeland A."/>
            <person name="Lapidus A."/>
            <person name="Glavina del Rio T."/>
            <person name="Dalin E."/>
            <person name="Tice H."/>
            <person name="Bruce D."/>
            <person name="Goodwin L."/>
            <person name="Pitluck S."/>
            <person name="Peters L."/>
            <person name="Ovchinnikova G."/>
            <person name="Zeytun A."/>
            <person name="Lu M."/>
            <person name="Kyrpides N."/>
            <person name="Mavromatis K."/>
            <person name="Ivanova N."/>
            <person name="Brettin T."/>
            <person name="Detter J.C."/>
            <person name="Han C."/>
            <person name="Larimer F."/>
            <person name="Land M."/>
            <person name="Hauser L."/>
            <person name="Markowitz V."/>
            <person name="Cheng J.-F."/>
            <person name="Hugenholtz P."/>
            <person name="Woyke T."/>
            <person name="Wu D."/>
            <person name="Spring S."/>
            <person name="Schroeder M."/>
            <person name="Brambilla E."/>
            <person name="Klenk H.-P."/>
            <person name="Eisen J.A."/>
        </authorList>
    </citation>
    <scope>NUCLEOTIDE SEQUENCE [LARGE SCALE GENOMIC DNA]</scope>
    <source>
        <strain evidence="2">ATCC 49306 / DSM 6799 / DCB-1</strain>
    </source>
</reference>
<gene>
    <name evidence="1" type="ordered locus">Desti_4158</name>
</gene>
<accession>I4CB54</accession>
<dbReference type="KEGG" id="dti:Desti_4158"/>
<sequence>MAETWNLLRRMGQKKIDQYKESFQRSGRERVDKDLPLGIRMSGIVEIPQVDFILGGDQLKIKHPGDANVVISYGHFPVGDSVVHRFYLDASGMVYVLQIVTDRTNTVEECKLFMPYDEVIPDDWEFWLGERDGYIGYEIFDIKDGTRYFRVWDSDRKTVVEQDDQGNQITRIPPMEYMETVYLSPWGEESETVKYDSMLYGRQVNENLDEYLLLSAVSEKDGASVQIMVGIELQPASIKVI</sequence>
<name>I4CB54_DESTA</name>
<dbReference type="EMBL" id="CP003360">
    <property type="protein sequence ID" value="AFM26795.1"/>
    <property type="molecule type" value="Genomic_DNA"/>
</dbReference>
<evidence type="ECO:0000313" key="2">
    <source>
        <dbReference type="Proteomes" id="UP000006055"/>
    </source>
</evidence>
<dbReference type="Proteomes" id="UP000006055">
    <property type="component" value="Chromosome"/>
</dbReference>
<protein>
    <recommendedName>
        <fullName evidence="3">DUF2491 family protein</fullName>
    </recommendedName>
</protein>
<dbReference type="OrthoDB" id="5459171at2"/>
<proteinExistence type="predicted"/>
<keyword evidence="2" id="KW-1185">Reference proteome</keyword>
<evidence type="ECO:0000313" key="1">
    <source>
        <dbReference type="EMBL" id="AFM26795.1"/>
    </source>
</evidence>
<dbReference type="InterPro" id="IPR019621">
    <property type="entry name" value="DUF2491"/>
</dbReference>
<evidence type="ECO:0008006" key="3">
    <source>
        <dbReference type="Google" id="ProtNLM"/>
    </source>
</evidence>
<dbReference type="AlphaFoldDB" id="I4CB54"/>
<dbReference type="RefSeq" id="WP_014811918.1">
    <property type="nucleotide sequence ID" value="NC_018025.1"/>
</dbReference>